<organism evidence="5 6">
    <name type="scientific">Mucilaginibacter rubeus</name>
    <dbReference type="NCBI Taxonomy" id="2027860"/>
    <lineage>
        <taxon>Bacteria</taxon>
        <taxon>Pseudomonadati</taxon>
        <taxon>Bacteroidota</taxon>
        <taxon>Sphingobacteriia</taxon>
        <taxon>Sphingobacteriales</taxon>
        <taxon>Sphingobacteriaceae</taxon>
        <taxon>Mucilaginibacter</taxon>
    </lineage>
</organism>
<dbReference type="Pfam" id="PF08450">
    <property type="entry name" value="SGL"/>
    <property type="match status" value="1"/>
</dbReference>
<dbReference type="InterPro" id="IPR011042">
    <property type="entry name" value="6-blade_b-propeller_TolB-like"/>
</dbReference>
<evidence type="ECO:0000259" key="4">
    <source>
        <dbReference type="Pfam" id="PF08450"/>
    </source>
</evidence>
<evidence type="ECO:0000256" key="2">
    <source>
        <dbReference type="PIRSR" id="PIRSR605511-1"/>
    </source>
</evidence>
<dbReference type="PANTHER" id="PTHR10907:SF47">
    <property type="entry name" value="REGUCALCIN"/>
    <property type="match status" value="1"/>
</dbReference>
<dbReference type="RefSeq" id="WP_112572619.1">
    <property type="nucleotide sequence ID" value="NZ_CP043450.1"/>
</dbReference>
<dbReference type="GO" id="GO:0004341">
    <property type="term" value="F:gluconolactonase activity"/>
    <property type="evidence" value="ECO:0007669"/>
    <property type="project" value="TreeGrafter"/>
</dbReference>
<dbReference type="GO" id="GO:0019853">
    <property type="term" value="P:L-ascorbic acid biosynthetic process"/>
    <property type="evidence" value="ECO:0007669"/>
    <property type="project" value="TreeGrafter"/>
</dbReference>
<feature type="binding site" evidence="3">
    <location>
        <position position="201"/>
    </location>
    <ligand>
        <name>a divalent metal cation</name>
        <dbReference type="ChEBI" id="CHEBI:60240"/>
    </ligand>
</feature>
<proteinExistence type="inferred from homology"/>
<protein>
    <submittedName>
        <fullName evidence="5">SMP-30/gluconolactonase/LRE family protein</fullName>
    </submittedName>
</protein>
<dbReference type="SUPFAM" id="SSF63829">
    <property type="entry name" value="Calcium-dependent phosphotriesterase"/>
    <property type="match status" value="1"/>
</dbReference>
<dbReference type="OrthoDB" id="2633250at2"/>
<dbReference type="EMBL" id="CP043450">
    <property type="protein sequence ID" value="QEM11986.1"/>
    <property type="molecule type" value="Genomic_DNA"/>
</dbReference>
<name>A0A5C1I2G2_9SPHI</name>
<feature type="binding site" evidence="3">
    <location>
        <position position="19"/>
    </location>
    <ligand>
        <name>a divalent metal cation</name>
        <dbReference type="ChEBI" id="CHEBI:60240"/>
    </ligand>
</feature>
<evidence type="ECO:0000256" key="3">
    <source>
        <dbReference type="PIRSR" id="PIRSR605511-2"/>
    </source>
</evidence>
<accession>A0A5C1I2G2</accession>
<dbReference type="InterPro" id="IPR013658">
    <property type="entry name" value="SGL"/>
</dbReference>
<dbReference type="Gene3D" id="2.120.10.30">
    <property type="entry name" value="TolB, C-terminal domain"/>
    <property type="match status" value="1"/>
</dbReference>
<reference evidence="5" key="1">
    <citation type="submission" date="2019-08" db="EMBL/GenBank/DDBJ databases">
        <title>Comparative genome analysis confer to the adaptation heavy metal polluted environment.</title>
        <authorList>
            <person name="Li Y."/>
        </authorList>
    </citation>
    <scope>NUCLEOTIDE SEQUENCE [LARGE SCALE GENOMIC DNA]</scope>
    <source>
        <strain evidence="5">P1</strain>
    </source>
</reference>
<dbReference type="PANTHER" id="PTHR10907">
    <property type="entry name" value="REGUCALCIN"/>
    <property type="match status" value="1"/>
</dbReference>
<dbReference type="InterPro" id="IPR005511">
    <property type="entry name" value="SMP-30"/>
</dbReference>
<feature type="binding site" evidence="3">
    <location>
        <position position="123"/>
    </location>
    <ligand>
        <name>substrate</name>
    </ligand>
</feature>
<sequence>MSTIIDATVALKVNAKLGEGSIWSVENQKLYWVDIEGRCLNVFNPVTGENKVFDVGRRIGTVVPVTKDTVLTALEDGLATVNLENGAVDYILNTEIHKEHNKRFNDGKCDPHGRFWVGTLSMDGVSNVSSLYSVDNGLDLKEQVSQVSISNGIAWNADGSKMYYIDTPTGEIVQYDFDSKHGNISNRKLILKIAEENGYPDGMTIDSEGLLWVALWDGFGVIRVDPSTGNILQKINIPAPKVTSCAFGGPNLDQLYITSASVEMSTGELEQYPLSGSIFVADLDVAGVPANYFKFLN</sequence>
<gene>
    <name evidence="5" type="ORF">DEO27_018760</name>
</gene>
<evidence type="ECO:0000313" key="5">
    <source>
        <dbReference type="EMBL" id="QEM11986.1"/>
    </source>
</evidence>
<dbReference type="GO" id="GO:0005509">
    <property type="term" value="F:calcium ion binding"/>
    <property type="evidence" value="ECO:0007669"/>
    <property type="project" value="TreeGrafter"/>
</dbReference>
<dbReference type="Proteomes" id="UP000251402">
    <property type="component" value="Chromosome"/>
</dbReference>
<feature type="binding site" evidence="3">
    <location>
        <position position="105"/>
    </location>
    <ligand>
        <name>substrate</name>
    </ligand>
</feature>
<evidence type="ECO:0000313" key="6">
    <source>
        <dbReference type="Proteomes" id="UP000251402"/>
    </source>
</evidence>
<feature type="active site" description="Proton donor/acceptor" evidence="2">
    <location>
        <position position="201"/>
    </location>
</feature>
<keyword evidence="6" id="KW-1185">Reference proteome</keyword>
<feature type="binding site" evidence="3">
    <location>
        <position position="151"/>
    </location>
    <ligand>
        <name>a divalent metal cation</name>
        <dbReference type="ChEBI" id="CHEBI:60240"/>
    </ligand>
</feature>
<evidence type="ECO:0000256" key="1">
    <source>
        <dbReference type="ARBA" id="ARBA00008853"/>
    </source>
</evidence>
<keyword evidence="3" id="KW-0479">Metal-binding</keyword>
<dbReference type="AlphaFoldDB" id="A0A5C1I2G2"/>
<keyword evidence="3" id="KW-0862">Zinc</keyword>
<feature type="domain" description="SMP-30/Gluconolactonase/LRE-like region" evidence="4">
    <location>
        <begin position="17"/>
        <end position="261"/>
    </location>
</feature>
<feature type="binding site" evidence="3">
    <location>
        <position position="103"/>
    </location>
    <ligand>
        <name>substrate</name>
    </ligand>
</feature>
<comment type="similarity">
    <text evidence="1">Belongs to the SMP-30/CGR1 family.</text>
</comment>
<comment type="cofactor">
    <cofactor evidence="3">
        <name>Zn(2+)</name>
        <dbReference type="ChEBI" id="CHEBI:29105"/>
    </cofactor>
    <text evidence="3">Binds 1 divalent metal cation per subunit.</text>
</comment>
<dbReference type="KEGG" id="mrub:DEO27_018760"/>
<dbReference type="PRINTS" id="PR01790">
    <property type="entry name" value="SMP30FAMILY"/>
</dbReference>